<reference evidence="2" key="1">
    <citation type="submission" date="2022-06" db="EMBL/GenBank/DDBJ databases">
        <title>WGS of actinobacteria.</title>
        <authorList>
            <person name="Thawai C."/>
        </authorList>
    </citation>
    <scope>NUCLEOTIDE SEQUENCE</scope>
    <source>
        <strain evidence="2">DSM 42010</strain>
    </source>
</reference>
<dbReference type="AlphaFoldDB" id="A0A9X2M581"/>
<keyword evidence="3" id="KW-1185">Reference proteome</keyword>
<accession>A0A9X2M581</accession>
<gene>
    <name evidence="2" type="ORF">NQU54_44790</name>
</gene>
<comment type="caution">
    <text evidence="2">The sequence shown here is derived from an EMBL/GenBank/DDBJ whole genome shotgun (WGS) entry which is preliminary data.</text>
</comment>
<sequence>MRWVTCQHGHGLQVGLVVDDAVHVLDDDRTLIDVISAGQVEMERIAETVRRSPATVVPLESMVLHSPIPQPPSVRDTVGFLDHVRGCRRAYGRDPELGEVWSRVPAFYFANPATLFGARDDVAIAPGSRWFDFELEVAAVIGTPGSDLDPVAAQDAIAGYMLFCDWTARDLQQADMALGIGQGKGKDSGMTFGPWLVTADEVANRLVDGRLDLEVAVEVNGVEIARGTTGAMDWTFGEIVSFVSRGTRLVPGDVIGSGTIPGGCLLEHLVGDPETYDGWLKPGDTVSLDSRALGRTHQRIVDGARPHPLSSGY</sequence>
<organism evidence="2 3">
    <name type="scientific">Streptomyces malaysiensis subsp. samsunensis</name>
    <dbReference type="NCBI Taxonomy" id="459658"/>
    <lineage>
        <taxon>Bacteria</taxon>
        <taxon>Bacillati</taxon>
        <taxon>Actinomycetota</taxon>
        <taxon>Actinomycetes</taxon>
        <taxon>Kitasatosporales</taxon>
        <taxon>Streptomycetaceae</taxon>
        <taxon>Streptomyces</taxon>
        <taxon>Streptomyces violaceusniger group</taxon>
    </lineage>
</organism>
<feature type="domain" description="Fumarylacetoacetase-like C-terminal" evidence="1">
    <location>
        <begin position="75"/>
        <end position="300"/>
    </location>
</feature>
<evidence type="ECO:0000313" key="3">
    <source>
        <dbReference type="Proteomes" id="UP001142400"/>
    </source>
</evidence>
<dbReference type="SUPFAM" id="SSF56529">
    <property type="entry name" value="FAH"/>
    <property type="match status" value="1"/>
</dbReference>
<keyword evidence="2" id="KW-0378">Hydrolase</keyword>
<proteinExistence type="predicted"/>
<dbReference type="Proteomes" id="UP001142400">
    <property type="component" value="Unassembled WGS sequence"/>
</dbReference>
<protein>
    <submittedName>
        <fullName evidence="2">Fumarylacetoacetate hydrolase family protein</fullName>
    </submittedName>
</protein>
<dbReference type="Pfam" id="PF01557">
    <property type="entry name" value="FAA_hydrolase"/>
    <property type="match status" value="1"/>
</dbReference>
<dbReference type="PANTHER" id="PTHR43211:SF1">
    <property type="entry name" value="BLL6422 PROTEIN"/>
    <property type="match status" value="1"/>
</dbReference>
<dbReference type="RefSeq" id="WP_257636041.1">
    <property type="nucleotide sequence ID" value="NZ_JANIIC010000098.1"/>
</dbReference>
<evidence type="ECO:0000313" key="2">
    <source>
        <dbReference type="EMBL" id="MCQ8835951.1"/>
    </source>
</evidence>
<dbReference type="Gene3D" id="3.90.850.10">
    <property type="entry name" value="Fumarylacetoacetase-like, C-terminal domain"/>
    <property type="match status" value="1"/>
</dbReference>
<name>A0A9X2M581_STRMQ</name>
<evidence type="ECO:0000259" key="1">
    <source>
        <dbReference type="Pfam" id="PF01557"/>
    </source>
</evidence>
<dbReference type="EMBL" id="JANIIC010000098">
    <property type="protein sequence ID" value="MCQ8835951.1"/>
    <property type="molecule type" value="Genomic_DNA"/>
</dbReference>
<dbReference type="GO" id="GO:0016787">
    <property type="term" value="F:hydrolase activity"/>
    <property type="evidence" value="ECO:0007669"/>
    <property type="project" value="UniProtKB-KW"/>
</dbReference>
<dbReference type="PANTHER" id="PTHR43211">
    <property type="entry name" value="FUMARYLACETOACETATE HYDROLASE"/>
    <property type="match status" value="1"/>
</dbReference>
<dbReference type="InterPro" id="IPR011234">
    <property type="entry name" value="Fumarylacetoacetase-like_C"/>
</dbReference>
<dbReference type="InterPro" id="IPR036663">
    <property type="entry name" value="Fumarylacetoacetase_C_sf"/>
</dbReference>